<protein>
    <submittedName>
        <fullName evidence="3">Tubulin-tyrosine ligase</fullName>
    </submittedName>
</protein>
<dbReference type="HOGENOM" id="CLU_007204_0_0_1"/>
<evidence type="ECO:0000259" key="2">
    <source>
        <dbReference type="PROSITE" id="PS50975"/>
    </source>
</evidence>
<keyword evidence="3" id="KW-0436">Ligase</keyword>
<gene>
    <name evidence="3" type="ORF">HPODL_04942</name>
</gene>
<dbReference type="GO" id="GO:0000932">
    <property type="term" value="C:P-body"/>
    <property type="evidence" value="ECO:0007669"/>
    <property type="project" value="EnsemblFungi"/>
</dbReference>
<dbReference type="GO" id="GO:0046872">
    <property type="term" value="F:metal ion binding"/>
    <property type="evidence" value="ECO:0007669"/>
    <property type="project" value="InterPro"/>
</dbReference>
<dbReference type="Pfam" id="PF03133">
    <property type="entry name" value="TTL"/>
    <property type="match status" value="1"/>
</dbReference>
<dbReference type="InterPro" id="IPR011761">
    <property type="entry name" value="ATP-grasp"/>
</dbReference>
<evidence type="ECO:0000256" key="1">
    <source>
        <dbReference type="PROSITE-ProRule" id="PRU00409"/>
    </source>
</evidence>
<dbReference type="GO" id="GO:0016874">
    <property type="term" value="F:ligase activity"/>
    <property type="evidence" value="ECO:0007669"/>
    <property type="project" value="UniProtKB-KW"/>
</dbReference>
<dbReference type="SUPFAM" id="SSF56059">
    <property type="entry name" value="Glutathione synthetase ATP-binding domain-like"/>
    <property type="match status" value="1"/>
</dbReference>
<keyword evidence="1" id="KW-0547">Nucleotide-binding</keyword>
<dbReference type="AlphaFoldDB" id="W1QK14"/>
<comment type="caution">
    <text evidence="3">The sequence shown here is derived from an EMBL/GenBank/DDBJ whole genome shotgun (WGS) entry which is preliminary data.</text>
</comment>
<dbReference type="eggNOG" id="KOG2157">
    <property type="taxonomic scope" value="Eukaryota"/>
</dbReference>
<dbReference type="PANTHER" id="PTHR47551:SF1">
    <property type="entry name" value="TUBULIN--TYROSINE LIGASE PBY1-RELATED"/>
    <property type="match status" value="1"/>
</dbReference>
<dbReference type="GO" id="GO:0016787">
    <property type="term" value="F:hydrolase activity"/>
    <property type="evidence" value="ECO:0007669"/>
    <property type="project" value="InterPro"/>
</dbReference>
<dbReference type="KEGG" id="opa:HPODL_04942"/>
<keyword evidence="4" id="KW-1185">Reference proteome</keyword>
<sequence length="681" mass="76461">MHVLLTNDDGAPHETASPYVKFLVEAIQKLTNWELTICVPASQKSWIGKAHLAGKDISASYIYSAIDQPADSSFHGPFSHPNADLAKDPNMKEWCLLDGTPATCADIGINYIAKKPVDLVISGPNVGRNCSALYSLSSGTIGGAMEGVQHGKKAIAVSYAFEADSFNDPKILTEASLVSVKLIEKLVSVWDDRVDLYTVNVPLRKSLKLGKTKCVMTPTLDNKWTKSLYTAKSESPEQPASDIVDQSVTHGKTFKWTPDFDSVHQNLGDESVLNDARAVDQGLVSVTALKAAFKEVDDLNTGELIIENSPKSSSDSVFIGYPADAYLFEPLKQALDKYLNSRVSGKTFVFAEYEDLDHERMMSDKNYMANSYIYRKGLIRKHYLANTIAMYTSKNPTSILKKAFPETYQLELDYAEFLDDSLDESYELRQDLEQNEQTLSKTYILKPSMSDKGQGIRIFQTIDQLQYIFDSFEESEENGDENAVITSQLRHFIVQEYIANPLLLPVYENRKFHIRTYVLCVGDLRVLVYQRMLMLFSDKPYHRDFDNIDGHLTNTCLQGDTDKLVVVELRKSVLPEFSQNQIRESINLIVGELFKAATNDKINFQPLPNCFETFGIDFVVDEDLNVSLLEVNSYPDFKQTGDDLKGLIYELFDGIVQQAVVPFFGGKLTIPSSFKQVLELA</sequence>
<organism evidence="3 4">
    <name type="scientific">Ogataea parapolymorpha (strain ATCC 26012 / BCRC 20466 / JCM 22074 / NRRL Y-7560 / DL-1)</name>
    <name type="common">Yeast</name>
    <name type="synonym">Hansenula polymorpha</name>
    <dbReference type="NCBI Taxonomy" id="871575"/>
    <lineage>
        <taxon>Eukaryota</taxon>
        <taxon>Fungi</taxon>
        <taxon>Dikarya</taxon>
        <taxon>Ascomycota</taxon>
        <taxon>Saccharomycotina</taxon>
        <taxon>Pichiomycetes</taxon>
        <taxon>Pichiales</taxon>
        <taxon>Pichiaceae</taxon>
        <taxon>Ogataea</taxon>
    </lineage>
</organism>
<dbReference type="InterPro" id="IPR002828">
    <property type="entry name" value="SurE-like_Pase/nucleotidase"/>
</dbReference>
<dbReference type="OrthoDB" id="202825at2759"/>
<dbReference type="Gene3D" id="3.40.1210.10">
    <property type="entry name" value="Survival protein SurE-like phosphatase/nucleotidase"/>
    <property type="match status" value="1"/>
</dbReference>
<dbReference type="InterPro" id="IPR027746">
    <property type="entry name" value="TTL"/>
</dbReference>
<evidence type="ECO:0000313" key="4">
    <source>
        <dbReference type="Proteomes" id="UP000008673"/>
    </source>
</evidence>
<accession>W1QK14</accession>
<dbReference type="Proteomes" id="UP000008673">
    <property type="component" value="Unassembled WGS sequence"/>
</dbReference>
<dbReference type="Gene3D" id="3.30.470.20">
    <property type="entry name" value="ATP-grasp fold, B domain"/>
    <property type="match status" value="1"/>
</dbReference>
<proteinExistence type="predicted"/>
<dbReference type="RefSeq" id="XP_013936773.1">
    <property type="nucleotide sequence ID" value="XM_014081298.1"/>
</dbReference>
<dbReference type="InterPro" id="IPR036523">
    <property type="entry name" value="SurE-like_sf"/>
</dbReference>
<dbReference type="InterPro" id="IPR004344">
    <property type="entry name" value="TTL/TTLL_fam"/>
</dbReference>
<dbReference type="GO" id="GO:0005524">
    <property type="term" value="F:ATP binding"/>
    <property type="evidence" value="ECO:0007669"/>
    <property type="project" value="UniProtKB-UniRule"/>
</dbReference>
<dbReference type="PROSITE" id="PS50975">
    <property type="entry name" value="ATP_GRASP"/>
    <property type="match status" value="1"/>
</dbReference>
<dbReference type="GeneID" id="25774365"/>
<dbReference type="Pfam" id="PF01975">
    <property type="entry name" value="SurE"/>
    <property type="match status" value="1"/>
</dbReference>
<reference evidence="3 4" key="1">
    <citation type="journal article" date="2013" name="BMC Genomics">
        <title>Genome sequence and analysis of methylotrophic yeast Hansenula polymorpha DL1.</title>
        <authorList>
            <person name="Ravin N.V."/>
            <person name="Eldarov M.A."/>
            <person name="Kadnikov V.V."/>
            <person name="Beletsky A.V."/>
            <person name="Schneider J."/>
            <person name="Mardanova E.S."/>
            <person name="Smekalova E.M."/>
            <person name="Zvereva M.I."/>
            <person name="Dontsova O.A."/>
            <person name="Mardanov A.V."/>
            <person name="Skryabin K.G."/>
        </authorList>
    </citation>
    <scope>NUCLEOTIDE SEQUENCE [LARGE SCALE GENOMIC DNA]</scope>
    <source>
        <strain evidence="4">ATCC 26012 / BCRC 20466 / JCM 22074 / NRRL Y-7560 / DL-1</strain>
    </source>
</reference>
<dbReference type="PANTHER" id="PTHR47551">
    <property type="entry name" value="TUBULIN--TYROSINE LIGASE PBY1-RELATED"/>
    <property type="match status" value="1"/>
</dbReference>
<feature type="domain" description="ATP-grasp" evidence="2">
    <location>
        <begin position="402"/>
        <end position="660"/>
    </location>
</feature>
<name>W1QK14_OGAPD</name>
<dbReference type="STRING" id="871575.W1QK14"/>
<dbReference type="PROSITE" id="PS51221">
    <property type="entry name" value="TTL"/>
    <property type="match status" value="1"/>
</dbReference>
<keyword evidence="1" id="KW-0067">ATP-binding</keyword>
<dbReference type="SUPFAM" id="SSF64167">
    <property type="entry name" value="SurE-like"/>
    <property type="match status" value="1"/>
</dbReference>
<dbReference type="OMA" id="TNTCFQE"/>
<dbReference type="EMBL" id="AEOI02000004">
    <property type="protein sequence ID" value="ESX02187.1"/>
    <property type="molecule type" value="Genomic_DNA"/>
</dbReference>
<dbReference type="NCBIfam" id="TIGR00087">
    <property type="entry name" value="surE"/>
    <property type="match status" value="1"/>
</dbReference>
<evidence type="ECO:0000313" key="3">
    <source>
        <dbReference type="EMBL" id="ESX02187.1"/>
    </source>
</evidence>